<reference evidence="2 3" key="1">
    <citation type="journal article" date="2019" name="Genome Biol. Evol.">
        <title>Insights into the evolution of the New World diploid cottons (Gossypium, subgenus Houzingenia) based on genome sequencing.</title>
        <authorList>
            <person name="Grover C.E."/>
            <person name="Arick M.A. 2nd"/>
            <person name="Thrash A."/>
            <person name="Conover J.L."/>
            <person name="Sanders W.S."/>
            <person name="Peterson D.G."/>
            <person name="Frelichowski J.E."/>
            <person name="Scheffler J.A."/>
            <person name="Scheffler B.E."/>
            <person name="Wendel J.F."/>
        </authorList>
    </citation>
    <scope>NUCLEOTIDE SEQUENCE [LARGE SCALE GENOMIC DNA]</scope>
    <source>
        <strain evidence="2">157</strain>
        <tissue evidence="2">Leaf</tissue>
    </source>
</reference>
<keyword evidence="3" id="KW-1185">Reference proteome</keyword>
<organism evidence="2 3">
    <name type="scientific">Gossypium lobatum</name>
    <dbReference type="NCBI Taxonomy" id="34289"/>
    <lineage>
        <taxon>Eukaryota</taxon>
        <taxon>Viridiplantae</taxon>
        <taxon>Streptophyta</taxon>
        <taxon>Embryophyta</taxon>
        <taxon>Tracheophyta</taxon>
        <taxon>Spermatophyta</taxon>
        <taxon>Magnoliopsida</taxon>
        <taxon>eudicotyledons</taxon>
        <taxon>Gunneridae</taxon>
        <taxon>Pentapetalae</taxon>
        <taxon>rosids</taxon>
        <taxon>malvids</taxon>
        <taxon>Malvales</taxon>
        <taxon>Malvaceae</taxon>
        <taxon>Malvoideae</taxon>
        <taxon>Gossypium</taxon>
    </lineage>
</organism>
<protein>
    <submittedName>
        <fullName evidence="2">Uncharacterized protein</fullName>
    </submittedName>
</protein>
<sequence>MGVMNGEELCLSPKEKVEELLRNTKTVKHNMNASGMKIGNLFPIKAPLWEMREKQNKELWKPITQLQTRPVIHKLNQWVYGKTVGFLSIRKKTLIIRVYGKTEFPVSQLQTKSVMETIREEIDHLVWKGRKITFLLWSDVSSKRTCPTPKDKEDTIDSNVSQSPSVGQLGTQNESQKCKNNNITLARNAQGIFTRNQKISTKSQYYKNFMHLLGTKESKRSEGANWEIIPVQGNELLITPRAICEFYNTPYYESNFLEESDLEYFRDINMDNFMNYLTKGRGEWKHRP</sequence>
<evidence type="ECO:0000313" key="2">
    <source>
        <dbReference type="EMBL" id="MBA0550641.1"/>
    </source>
</evidence>
<evidence type="ECO:0000256" key="1">
    <source>
        <dbReference type="SAM" id="MobiDB-lite"/>
    </source>
</evidence>
<feature type="region of interest" description="Disordered" evidence="1">
    <location>
        <begin position="147"/>
        <end position="173"/>
    </location>
</feature>
<evidence type="ECO:0000313" key="3">
    <source>
        <dbReference type="Proteomes" id="UP000593572"/>
    </source>
</evidence>
<comment type="caution">
    <text evidence="2">The sequence shown here is derived from an EMBL/GenBank/DDBJ whole genome shotgun (WGS) entry which is preliminary data.</text>
</comment>
<dbReference type="EMBL" id="JABEZX010000002">
    <property type="protein sequence ID" value="MBA0550641.1"/>
    <property type="molecule type" value="Genomic_DNA"/>
</dbReference>
<accession>A0A7J8LDZ2</accession>
<name>A0A7J8LDZ2_9ROSI</name>
<dbReference type="Proteomes" id="UP000593572">
    <property type="component" value="Unassembled WGS sequence"/>
</dbReference>
<feature type="non-terminal residue" evidence="2">
    <location>
        <position position="288"/>
    </location>
</feature>
<proteinExistence type="predicted"/>
<feature type="compositionally biased region" description="Polar residues" evidence="1">
    <location>
        <begin position="157"/>
        <end position="173"/>
    </location>
</feature>
<dbReference type="AlphaFoldDB" id="A0A7J8LDZ2"/>
<gene>
    <name evidence="2" type="ORF">Golob_021575</name>
</gene>